<dbReference type="GO" id="GO:0009401">
    <property type="term" value="P:phosphoenolpyruvate-dependent sugar phosphotransferase system"/>
    <property type="evidence" value="ECO:0007669"/>
    <property type="project" value="InterPro"/>
</dbReference>
<evidence type="ECO:0000256" key="2">
    <source>
        <dbReference type="ARBA" id="ARBA00022448"/>
    </source>
</evidence>
<keyword evidence="6 9" id="KW-1133">Transmembrane helix</keyword>
<dbReference type="InterPro" id="IPR051088">
    <property type="entry name" value="PTS_Sugar-EIIC/EIIB"/>
</dbReference>
<dbReference type="InterPro" id="IPR004501">
    <property type="entry name" value="PTS_EIIC_3"/>
</dbReference>
<keyword evidence="7 8" id="KW-0472">Membrane</keyword>
<dbReference type="InterPro" id="IPR004796">
    <property type="entry name" value="PTS_IIC_cello"/>
</dbReference>
<evidence type="ECO:0000256" key="5">
    <source>
        <dbReference type="ARBA" id="ARBA00022692"/>
    </source>
</evidence>
<protein>
    <recommendedName>
        <fullName evidence="8">Permease IIC component</fullName>
    </recommendedName>
</protein>
<dbReference type="Proteomes" id="UP000182204">
    <property type="component" value="Chromosome"/>
</dbReference>
<dbReference type="eggNOG" id="COG1455">
    <property type="taxonomic scope" value="Bacteria"/>
</dbReference>
<feature type="transmembrane region" description="Helical" evidence="9">
    <location>
        <begin position="219"/>
        <end position="239"/>
    </location>
</feature>
<feature type="transmembrane region" description="Helical" evidence="9">
    <location>
        <begin position="74"/>
        <end position="96"/>
    </location>
</feature>
<dbReference type="AlphaFoldDB" id="A0A1L3ND23"/>
<reference evidence="11 12" key="1">
    <citation type="submission" date="2015-11" db="EMBL/GenBank/DDBJ databases">
        <authorList>
            <person name="Hill K.K."/>
            <person name="Shirey T.B."/>
            <person name="Raphael B."/>
            <person name="Daligault H.E."/>
            <person name="Davenport K.W."/>
            <person name="Bruce D.C."/>
            <person name="Foley B.T."/>
            <person name="Johnson S.L."/>
        </authorList>
    </citation>
    <scope>NUCLEOTIDE SEQUENCE [LARGE SCALE GENOMIC DNA]</scope>
    <source>
        <strain evidence="11 12">CDC_1632</strain>
    </source>
</reference>
<keyword evidence="5 9" id="KW-0812">Transmembrane</keyword>
<dbReference type="PIRSF" id="PIRSF006351">
    <property type="entry name" value="PTS_EIIC-Cellobiose"/>
    <property type="match status" value="1"/>
</dbReference>
<evidence type="ECO:0000256" key="3">
    <source>
        <dbReference type="ARBA" id="ARBA00022475"/>
    </source>
</evidence>
<dbReference type="InterPro" id="IPR003352">
    <property type="entry name" value="PTS_EIIC"/>
</dbReference>
<evidence type="ECO:0000256" key="8">
    <source>
        <dbReference type="PIRNR" id="PIRNR006351"/>
    </source>
</evidence>
<feature type="domain" description="PTS EIIC type-3" evidence="10">
    <location>
        <begin position="8"/>
        <end position="409"/>
    </location>
</feature>
<dbReference type="RefSeq" id="WP_072586012.1">
    <property type="nucleotide sequence ID" value="NZ_CP013243.1"/>
</dbReference>
<feature type="transmembrane region" description="Helical" evidence="9">
    <location>
        <begin position="132"/>
        <end position="155"/>
    </location>
</feature>
<keyword evidence="3 8" id="KW-1003">Cell membrane</keyword>
<dbReference type="STRING" id="413999.CBO3359"/>
<feature type="transmembrane region" description="Helical" evidence="9">
    <location>
        <begin position="32"/>
        <end position="54"/>
    </location>
</feature>
<evidence type="ECO:0000256" key="9">
    <source>
        <dbReference type="SAM" id="Phobius"/>
    </source>
</evidence>
<feature type="transmembrane region" description="Helical" evidence="9">
    <location>
        <begin position="389"/>
        <end position="411"/>
    </location>
</feature>
<dbReference type="PROSITE" id="PS51105">
    <property type="entry name" value="PTS_EIIC_TYPE_3"/>
    <property type="match status" value="1"/>
</dbReference>
<dbReference type="GO" id="GO:0008982">
    <property type="term" value="F:protein-N(PI)-phosphohistidine-sugar phosphotransferase activity"/>
    <property type="evidence" value="ECO:0007669"/>
    <property type="project" value="UniProtKB-UniRule"/>
</dbReference>
<evidence type="ECO:0000313" key="12">
    <source>
        <dbReference type="Proteomes" id="UP000182204"/>
    </source>
</evidence>
<feature type="transmembrane region" description="Helical" evidence="9">
    <location>
        <begin position="246"/>
        <end position="263"/>
    </location>
</feature>
<name>A0A1L3ND23_CLOSG</name>
<gene>
    <name evidence="11" type="ORF">NPD5_2520</name>
</gene>
<dbReference type="Pfam" id="PF02378">
    <property type="entry name" value="PTS_EIIC"/>
    <property type="match status" value="1"/>
</dbReference>
<feature type="transmembrane region" description="Helical" evidence="9">
    <location>
        <begin position="103"/>
        <end position="120"/>
    </location>
</feature>
<evidence type="ECO:0000256" key="6">
    <source>
        <dbReference type="ARBA" id="ARBA00022989"/>
    </source>
</evidence>
<sequence length="430" mass="46270">MKKFFDWMEEHFVPIAAKIGSQRHLVAIRDGFASITPIIMAGAFAVLFNNLGWKPYQNFMNWLLPANWKNFGDGVWRGTFAVMSLLVVFTISYHLAKSYEKDGLSAGIVSLAALLILYKPTKDGGALPLDFLGGQGLFVALIVALVATEIFVKLAGNPKLIIKMPEGVPPAVAKSFAALLPSIIVLAITAGVKQIFAAIGIPDIHQALFVALQAPLQGVMGSLGGLLVLVLVQQFLWFFGLHGSNILAPIINAVLLPLTEANVKAFKNGINPEHIINSQFLDSYINMGGSGTTIALLIAIFIIGRKSKSQKTIANLSIGPGMFNINEPVIFGLPIILNPIYFIPFILAPLASGIIAYVLTVIGFAPKVVVMAHWTTPPILGAIISTNSIRGGITALICMAVSIIIYMPFVGMATKKEQKNMVEIEETHSI</sequence>
<dbReference type="PANTHER" id="PTHR33989">
    <property type="match status" value="1"/>
</dbReference>
<dbReference type="EMBL" id="CP013243">
    <property type="protein sequence ID" value="APH14016.1"/>
    <property type="molecule type" value="Genomic_DNA"/>
</dbReference>
<feature type="transmembrane region" description="Helical" evidence="9">
    <location>
        <begin position="176"/>
        <end position="199"/>
    </location>
</feature>
<keyword evidence="4 8" id="KW-0762">Sugar transport</keyword>
<evidence type="ECO:0000259" key="10">
    <source>
        <dbReference type="PROSITE" id="PS51105"/>
    </source>
</evidence>
<comment type="subcellular location">
    <subcellularLocation>
        <location evidence="1">Cell membrane</location>
        <topology evidence="1">Multi-pass membrane protein</topology>
    </subcellularLocation>
</comment>
<keyword evidence="11" id="KW-0808">Transferase</keyword>
<dbReference type="PANTHER" id="PTHR33989:SF4">
    <property type="entry name" value="PTS SYSTEM N,N'-DIACETYLCHITOBIOSE-SPECIFIC EIIC COMPONENT"/>
    <property type="match status" value="1"/>
</dbReference>
<comment type="function">
    <text evidence="8">The phosphoenolpyruvate-dependent sugar phosphotransferase system (PTS), a major carbohydrate active -transport system, catalyzes the phosphorylation of incoming sugar substrates concomitant with their translocation across the cell membrane.</text>
</comment>
<evidence type="ECO:0000256" key="1">
    <source>
        <dbReference type="ARBA" id="ARBA00004651"/>
    </source>
</evidence>
<dbReference type="GO" id="GO:0005886">
    <property type="term" value="C:plasma membrane"/>
    <property type="evidence" value="ECO:0007669"/>
    <property type="project" value="UniProtKB-SubCell"/>
</dbReference>
<proteinExistence type="predicted"/>
<evidence type="ECO:0000313" key="11">
    <source>
        <dbReference type="EMBL" id="APH14016.1"/>
    </source>
</evidence>
<keyword evidence="2 8" id="KW-0813">Transport</keyword>
<dbReference type="NCBIfam" id="TIGR00410">
    <property type="entry name" value="lacE"/>
    <property type="match status" value="1"/>
</dbReference>
<feature type="transmembrane region" description="Helical" evidence="9">
    <location>
        <begin position="283"/>
        <end position="303"/>
    </location>
</feature>
<feature type="transmembrane region" description="Helical" evidence="9">
    <location>
        <begin position="340"/>
        <end position="369"/>
    </location>
</feature>
<organism evidence="11 12">
    <name type="scientific">Clostridium sporogenes</name>
    <dbReference type="NCBI Taxonomy" id="1509"/>
    <lineage>
        <taxon>Bacteria</taxon>
        <taxon>Bacillati</taxon>
        <taxon>Bacillota</taxon>
        <taxon>Clostridia</taxon>
        <taxon>Eubacteriales</taxon>
        <taxon>Clostridiaceae</taxon>
        <taxon>Clostridium</taxon>
    </lineage>
</organism>
<evidence type="ECO:0000256" key="4">
    <source>
        <dbReference type="ARBA" id="ARBA00022597"/>
    </source>
</evidence>
<evidence type="ECO:0000256" key="7">
    <source>
        <dbReference type="ARBA" id="ARBA00023136"/>
    </source>
</evidence>
<accession>A0A1L3ND23</accession>